<feature type="region of interest" description="Disordered" evidence="9">
    <location>
        <begin position="163"/>
        <end position="260"/>
    </location>
</feature>
<keyword evidence="11" id="KW-1185">Reference proteome</keyword>
<evidence type="ECO:0000313" key="10">
    <source>
        <dbReference type="EMBL" id="CBN75260.1"/>
    </source>
</evidence>
<feature type="compositionally biased region" description="Acidic residues" evidence="9">
    <location>
        <begin position="220"/>
        <end position="248"/>
    </location>
</feature>
<keyword evidence="3" id="KW-0963">Cytoplasm</keyword>
<protein>
    <recommendedName>
        <fullName evidence="12">Actin-related protein 6</fullName>
    </recommendedName>
</protein>
<dbReference type="InterPro" id="IPR004000">
    <property type="entry name" value="Actin"/>
</dbReference>
<dbReference type="OrthoDB" id="6220758at2759"/>
<dbReference type="EMBL" id="FN649735">
    <property type="protein sequence ID" value="CBN75260.1"/>
    <property type="molecule type" value="Genomic_DNA"/>
</dbReference>
<evidence type="ECO:0000256" key="9">
    <source>
        <dbReference type="SAM" id="MobiDB-lite"/>
    </source>
</evidence>
<dbReference type="FunFam" id="3.90.640.10:FF:000014">
    <property type="entry name" value="Putative actin-related protein 6"/>
    <property type="match status" value="1"/>
</dbReference>
<dbReference type="GO" id="GO:0005634">
    <property type="term" value="C:nucleus"/>
    <property type="evidence" value="ECO:0007669"/>
    <property type="project" value="UniProtKB-ARBA"/>
</dbReference>
<dbReference type="EMBL" id="FN648992">
    <property type="protein sequence ID" value="CBN75260.1"/>
    <property type="molecule type" value="Genomic_DNA"/>
</dbReference>
<evidence type="ECO:0000256" key="4">
    <source>
        <dbReference type="ARBA" id="ARBA00022741"/>
    </source>
</evidence>
<keyword evidence="5" id="KW-0378">Hydrolase</keyword>
<comment type="similarity">
    <text evidence="2">Belongs to the actin family. ARP6 subfamily.</text>
</comment>
<dbReference type="FunFam" id="3.30.420.40:FF:000058">
    <property type="entry name" value="Putative actin-related protein 5"/>
    <property type="match status" value="1"/>
</dbReference>
<dbReference type="Gene3D" id="3.90.640.10">
    <property type="entry name" value="Actin, Chain A, domain 4"/>
    <property type="match status" value="1"/>
</dbReference>
<dbReference type="InParanoid" id="D8LSR0"/>
<dbReference type="Gene3D" id="3.30.420.40">
    <property type="match status" value="3"/>
</dbReference>
<keyword evidence="6" id="KW-0067">ATP-binding</keyword>
<dbReference type="STRING" id="2880.D8LSR0"/>
<feature type="coiled-coil region" evidence="8">
    <location>
        <begin position="116"/>
        <end position="160"/>
    </location>
</feature>
<evidence type="ECO:0000256" key="1">
    <source>
        <dbReference type="ARBA" id="ARBA00004496"/>
    </source>
</evidence>
<organism evidence="10 11">
    <name type="scientific">Ectocarpus siliculosus</name>
    <name type="common">Brown alga</name>
    <name type="synonym">Conferva siliculosa</name>
    <dbReference type="NCBI Taxonomy" id="2880"/>
    <lineage>
        <taxon>Eukaryota</taxon>
        <taxon>Sar</taxon>
        <taxon>Stramenopiles</taxon>
        <taxon>Ochrophyta</taxon>
        <taxon>PX clade</taxon>
        <taxon>Phaeophyceae</taxon>
        <taxon>Ectocarpales</taxon>
        <taxon>Ectocarpaceae</taxon>
        <taxon>Ectocarpus</taxon>
    </lineage>
</organism>
<dbReference type="SMART" id="SM00268">
    <property type="entry name" value="ACTIN"/>
    <property type="match status" value="1"/>
</dbReference>
<dbReference type="eggNOG" id="KOG0680">
    <property type="taxonomic scope" value="Eukaryota"/>
</dbReference>
<accession>D8LSR0</accession>
<proteinExistence type="inferred from homology"/>
<dbReference type="GO" id="GO:0005524">
    <property type="term" value="F:ATP binding"/>
    <property type="evidence" value="ECO:0007669"/>
    <property type="project" value="UniProtKB-KW"/>
</dbReference>
<evidence type="ECO:0008006" key="12">
    <source>
        <dbReference type="Google" id="ProtNLM"/>
    </source>
</evidence>
<dbReference type="CDD" id="cd10210">
    <property type="entry name" value="ASKHA_NBD_Arp6"/>
    <property type="match status" value="1"/>
</dbReference>
<sequence length="546" mass="59978">MSKTLVFDNGAGGLKAGTAGQLRPSHTMPNCTGRIKGQAQMVVGDETAHAARDSAPISILRPFDRGYITNWEPEFEVWRRMLGRNFLNADPRDSRLLATEAPFGPLVLQEAANEVLEEERESILKAQMKKRRAELNAHYAREAREAAAKARAEEEAARAAAAAKAAHGRGTRLSTGVLVGGGNTRQRYDPTDPEGVMGLAHSKGSSGSSSAAAASKSPEEEREEDEKEEDDEEMEEEEVWEKEEDVQLDDPAAAEGGGGGGGAGAADLLLLGGGAGKGLAMSDVCIVVDSGFSFTHILPFYQGRALHKSALRVNVGGKLLTNYLKEVVSYRQWNMMDEFEVMQDVKDSLSYVSLDLDADLRAARNVRPGNPIVREFVLPDRKTVMKGFAREVDWDARVKRRQQEELGVEDEQQPQVLTMGNERFHIPEVLFNPSNIGLRQMGLSEAVATCIERCPAALRPQFYANVLLTGGNCAIPNLRERLYRDLRASAPIHCEVNVILPEEPMLHAWRGGSLFGASPEFGSFAVSKQEYDEFGHHICKIRYADW</sequence>
<dbReference type="InterPro" id="IPR043129">
    <property type="entry name" value="ATPase_NBD"/>
</dbReference>
<dbReference type="SUPFAM" id="SSF53067">
    <property type="entry name" value="Actin-like ATPase domain"/>
    <property type="match status" value="2"/>
</dbReference>
<keyword evidence="4" id="KW-0547">Nucleotide-binding</keyword>
<dbReference type="AlphaFoldDB" id="D8LSR0"/>
<comment type="catalytic activity">
    <reaction evidence="7">
        <text>ATP + H2O = ADP + phosphate + H(+)</text>
        <dbReference type="Rhea" id="RHEA:13065"/>
        <dbReference type="ChEBI" id="CHEBI:15377"/>
        <dbReference type="ChEBI" id="CHEBI:15378"/>
        <dbReference type="ChEBI" id="CHEBI:30616"/>
        <dbReference type="ChEBI" id="CHEBI:43474"/>
        <dbReference type="ChEBI" id="CHEBI:456216"/>
    </reaction>
</comment>
<comment type="subcellular location">
    <subcellularLocation>
        <location evidence="1">Cytoplasm</location>
    </subcellularLocation>
</comment>
<keyword evidence="8" id="KW-0175">Coiled coil</keyword>
<dbReference type="PANTHER" id="PTHR11937">
    <property type="entry name" value="ACTIN"/>
    <property type="match status" value="1"/>
</dbReference>
<dbReference type="Proteomes" id="UP000002630">
    <property type="component" value="Linkage Group LG10"/>
</dbReference>
<reference evidence="10 11" key="1">
    <citation type="journal article" date="2010" name="Nature">
        <title>The Ectocarpus genome and the independent evolution of multicellularity in brown algae.</title>
        <authorList>
            <person name="Cock J.M."/>
            <person name="Sterck L."/>
            <person name="Rouze P."/>
            <person name="Scornet D."/>
            <person name="Allen A.E."/>
            <person name="Amoutzias G."/>
            <person name="Anthouard V."/>
            <person name="Artiguenave F."/>
            <person name="Aury J.M."/>
            <person name="Badger J.H."/>
            <person name="Beszteri B."/>
            <person name="Billiau K."/>
            <person name="Bonnet E."/>
            <person name="Bothwell J.H."/>
            <person name="Bowler C."/>
            <person name="Boyen C."/>
            <person name="Brownlee C."/>
            <person name="Carrano C.J."/>
            <person name="Charrier B."/>
            <person name="Cho G.Y."/>
            <person name="Coelho S.M."/>
            <person name="Collen J."/>
            <person name="Corre E."/>
            <person name="Da Silva C."/>
            <person name="Delage L."/>
            <person name="Delaroque N."/>
            <person name="Dittami S.M."/>
            <person name="Doulbeau S."/>
            <person name="Elias M."/>
            <person name="Farnham G."/>
            <person name="Gachon C.M."/>
            <person name="Gschloessl B."/>
            <person name="Heesch S."/>
            <person name="Jabbari K."/>
            <person name="Jubin C."/>
            <person name="Kawai H."/>
            <person name="Kimura K."/>
            <person name="Kloareg B."/>
            <person name="Kupper F.C."/>
            <person name="Lang D."/>
            <person name="Le Bail A."/>
            <person name="Leblanc C."/>
            <person name="Lerouge P."/>
            <person name="Lohr M."/>
            <person name="Lopez P.J."/>
            <person name="Martens C."/>
            <person name="Maumus F."/>
            <person name="Michel G."/>
            <person name="Miranda-Saavedra D."/>
            <person name="Morales J."/>
            <person name="Moreau H."/>
            <person name="Motomura T."/>
            <person name="Nagasato C."/>
            <person name="Napoli C.A."/>
            <person name="Nelson D.R."/>
            <person name="Nyvall-Collen P."/>
            <person name="Peters A.F."/>
            <person name="Pommier C."/>
            <person name="Potin P."/>
            <person name="Poulain J."/>
            <person name="Quesneville H."/>
            <person name="Read B."/>
            <person name="Rensing S.A."/>
            <person name="Ritter A."/>
            <person name="Rousvoal S."/>
            <person name="Samanta M."/>
            <person name="Samson G."/>
            <person name="Schroeder D.C."/>
            <person name="Segurens B."/>
            <person name="Strittmatter M."/>
            <person name="Tonon T."/>
            <person name="Tregear J.W."/>
            <person name="Valentin K."/>
            <person name="von Dassow P."/>
            <person name="Yamagishi T."/>
            <person name="Van de Peer Y."/>
            <person name="Wincker P."/>
        </authorList>
    </citation>
    <scope>NUCLEOTIDE SEQUENCE [LARGE SCALE GENOMIC DNA]</scope>
    <source>
        <strain evidence="11">Ec32 / CCAP1310/4</strain>
    </source>
</reference>
<dbReference type="GO" id="GO:0016787">
    <property type="term" value="F:hydrolase activity"/>
    <property type="evidence" value="ECO:0007669"/>
    <property type="project" value="UniProtKB-KW"/>
</dbReference>
<evidence type="ECO:0000313" key="11">
    <source>
        <dbReference type="Proteomes" id="UP000002630"/>
    </source>
</evidence>
<dbReference type="Pfam" id="PF00022">
    <property type="entry name" value="Actin"/>
    <property type="match status" value="2"/>
</dbReference>
<evidence type="ECO:0000256" key="7">
    <source>
        <dbReference type="ARBA" id="ARBA00049360"/>
    </source>
</evidence>
<evidence type="ECO:0000256" key="3">
    <source>
        <dbReference type="ARBA" id="ARBA00022490"/>
    </source>
</evidence>
<feature type="compositionally biased region" description="Low complexity" evidence="9">
    <location>
        <begin position="202"/>
        <end position="216"/>
    </location>
</feature>
<evidence type="ECO:0000256" key="5">
    <source>
        <dbReference type="ARBA" id="ARBA00022801"/>
    </source>
</evidence>
<dbReference type="GO" id="GO:0005737">
    <property type="term" value="C:cytoplasm"/>
    <property type="evidence" value="ECO:0007669"/>
    <property type="project" value="UniProtKB-SubCell"/>
</dbReference>
<evidence type="ECO:0000256" key="8">
    <source>
        <dbReference type="SAM" id="Coils"/>
    </source>
</evidence>
<evidence type="ECO:0000256" key="6">
    <source>
        <dbReference type="ARBA" id="ARBA00022840"/>
    </source>
</evidence>
<evidence type="ECO:0000256" key="2">
    <source>
        <dbReference type="ARBA" id="ARBA00005665"/>
    </source>
</evidence>
<gene>
    <name evidence="10" type="ORF">Esi_0076_0057</name>
</gene>
<name>D8LSR0_ECTSI</name>